<protein>
    <submittedName>
        <fullName evidence="1">Uncharacterized protein</fullName>
    </submittedName>
</protein>
<dbReference type="EMBL" id="QSAR01000022">
    <property type="protein sequence ID" value="RGW62867.1"/>
    <property type="molecule type" value="Genomic_DNA"/>
</dbReference>
<evidence type="ECO:0000313" key="2">
    <source>
        <dbReference type="Proteomes" id="UP000265775"/>
    </source>
</evidence>
<reference evidence="1 2" key="1">
    <citation type="submission" date="2018-08" db="EMBL/GenBank/DDBJ databases">
        <title>A genome reference for cultivated species of the human gut microbiota.</title>
        <authorList>
            <person name="Zou Y."/>
            <person name="Xue W."/>
            <person name="Luo G."/>
        </authorList>
    </citation>
    <scope>NUCLEOTIDE SEQUENCE [LARGE SCALE GENOMIC DNA]</scope>
    <source>
        <strain evidence="1 2">AF11-12</strain>
    </source>
</reference>
<organism evidence="1 2">
    <name type="scientific">Bifidobacterium longum</name>
    <dbReference type="NCBI Taxonomy" id="216816"/>
    <lineage>
        <taxon>Bacteria</taxon>
        <taxon>Bacillati</taxon>
        <taxon>Actinomycetota</taxon>
        <taxon>Actinomycetes</taxon>
        <taxon>Bifidobacteriales</taxon>
        <taxon>Bifidobacteriaceae</taxon>
        <taxon>Bifidobacterium</taxon>
    </lineage>
</organism>
<accession>A0A151C7P3</accession>
<comment type="caution">
    <text evidence="1">The sequence shown here is derived from an EMBL/GenBank/DDBJ whole genome shotgun (WGS) entry which is preliminary data.</text>
</comment>
<proteinExistence type="predicted"/>
<sequence>MRRMTDFTVWIDAEEMSGQSLPLWASILIIGIALTGAVLVVVPWFTGGAKPDRSYTGTTPVLSGIICMIVAQCLFLMLSWLPSMDGVSQAPGFDATVERVYGIQGLGECDTFFGSRSCDEPLPDSRGWPSVSDRQTIDVRYIKDGHVVYGQIILDRPHVTVTEGKGNALKPQVTVREALKEQRN</sequence>
<dbReference type="Proteomes" id="UP000265775">
    <property type="component" value="Unassembled WGS sequence"/>
</dbReference>
<evidence type="ECO:0000313" key="1">
    <source>
        <dbReference type="EMBL" id="RGW62867.1"/>
    </source>
</evidence>
<name>A0A151C7P3_BIFLN</name>
<dbReference type="AlphaFoldDB" id="A0A151C7P3"/>
<gene>
    <name evidence="1" type="ORF">DWV59_11535</name>
</gene>